<gene>
    <name evidence="2" type="ORF">CLA01_15160</name>
</gene>
<reference evidence="2 3" key="1">
    <citation type="submission" date="2019-07" db="EMBL/GenBank/DDBJ databases">
        <title>Whole genome shotgun sequence of Chryseobacterium lathyri NBRC 105250.</title>
        <authorList>
            <person name="Hosoyama A."/>
            <person name="Uohara A."/>
            <person name="Ohji S."/>
            <person name="Ichikawa N."/>
        </authorList>
    </citation>
    <scope>NUCLEOTIDE SEQUENCE [LARGE SCALE GENOMIC DNA]</scope>
    <source>
        <strain evidence="2 3">NBRC 105250</strain>
    </source>
</reference>
<feature type="signal peptide" evidence="1">
    <location>
        <begin position="1"/>
        <end position="18"/>
    </location>
</feature>
<dbReference type="EMBL" id="BJYI01000005">
    <property type="protein sequence ID" value="GEN71444.1"/>
    <property type="molecule type" value="Genomic_DNA"/>
</dbReference>
<evidence type="ECO:0008006" key="4">
    <source>
        <dbReference type="Google" id="ProtNLM"/>
    </source>
</evidence>
<comment type="caution">
    <text evidence="2">The sequence shown here is derived from an EMBL/GenBank/DDBJ whole genome shotgun (WGS) entry which is preliminary data.</text>
</comment>
<dbReference type="OrthoDB" id="1261342at2"/>
<proteinExistence type="predicted"/>
<accession>A0A511Y8C4</accession>
<dbReference type="Proteomes" id="UP000321150">
    <property type="component" value="Unassembled WGS sequence"/>
</dbReference>
<dbReference type="AlphaFoldDB" id="A0A511Y8C4"/>
<dbReference type="RefSeq" id="WP_111954621.1">
    <property type="nucleotide sequence ID" value="NZ_BJYI01000005.1"/>
</dbReference>
<sequence>MKKLTFMLMILIIFVTCGNVVSQKHHDVQNKTAKKDTIITLNDTLSLYYASYNSPMKLWYNLHIINKKKKIKVGKGSEFKGTGSELFSSLSPNAKYVVVDGIIKEYVHESDKDSTLHENYTCAIIDIKKAKIVKQMQQDCDGSWNKKNQWVSSGGKVVFK</sequence>
<keyword evidence="1" id="KW-0732">Signal</keyword>
<organism evidence="2 3">
    <name type="scientific">Chryseobacterium lathyri</name>
    <dbReference type="NCBI Taxonomy" id="395933"/>
    <lineage>
        <taxon>Bacteria</taxon>
        <taxon>Pseudomonadati</taxon>
        <taxon>Bacteroidota</taxon>
        <taxon>Flavobacteriia</taxon>
        <taxon>Flavobacteriales</taxon>
        <taxon>Weeksellaceae</taxon>
        <taxon>Chryseobacterium group</taxon>
        <taxon>Chryseobacterium</taxon>
    </lineage>
</organism>
<protein>
    <recommendedName>
        <fullName evidence="4">Lipoprotein</fullName>
    </recommendedName>
</protein>
<evidence type="ECO:0000313" key="3">
    <source>
        <dbReference type="Proteomes" id="UP000321150"/>
    </source>
</evidence>
<feature type="chain" id="PRO_5021840630" description="Lipoprotein" evidence="1">
    <location>
        <begin position="19"/>
        <end position="160"/>
    </location>
</feature>
<evidence type="ECO:0000256" key="1">
    <source>
        <dbReference type="SAM" id="SignalP"/>
    </source>
</evidence>
<name>A0A511Y8C4_9FLAO</name>
<evidence type="ECO:0000313" key="2">
    <source>
        <dbReference type="EMBL" id="GEN71444.1"/>
    </source>
</evidence>